<comment type="caution">
    <text evidence="2">The sequence shown here is derived from an EMBL/GenBank/DDBJ whole genome shotgun (WGS) entry which is preliminary data.</text>
</comment>
<proteinExistence type="predicted"/>
<evidence type="ECO:0000313" key="3">
    <source>
        <dbReference type="Proteomes" id="UP001213979"/>
    </source>
</evidence>
<gene>
    <name evidence="2" type="ORF">PNH38_16905</name>
</gene>
<reference evidence="2 3" key="1">
    <citation type="submission" date="2023-01" db="EMBL/GenBank/DDBJ databases">
        <title>Genome-based reclassification of Anoxybacillus geothermalis as a later heterotypic synonym of Anoxybacillus rupiensis.</title>
        <authorList>
            <person name="Inan Bektas K."/>
            <person name="Canakci S."/>
            <person name="Belduz A.A."/>
            <person name="Guler H.H."/>
        </authorList>
    </citation>
    <scope>NUCLEOTIDE SEQUENCE [LARGE SCALE GENOMIC DNA]</scope>
    <source>
        <strain evidence="2 3">DSM 17127</strain>
    </source>
</reference>
<dbReference type="Proteomes" id="UP001213979">
    <property type="component" value="Unassembled WGS sequence"/>
</dbReference>
<evidence type="ECO:0000256" key="1">
    <source>
        <dbReference type="SAM" id="SignalP"/>
    </source>
</evidence>
<feature type="signal peptide" evidence="1">
    <location>
        <begin position="1"/>
        <end position="23"/>
    </location>
</feature>
<dbReference type="RefSeq" id="WP_159719242.1">
    <property type="nucleotide sequence ID" value="NZ_JAGUQN010000012.1"/>
</dbReference>
<protein>
    <submittedName>
        <fullName evidence="2">Uncharacterized protein</fullName>
    </submittedName>
</protein>
<feature type="chain" id="PRO_5045997527" evidence="1">
    <location>
        <begin position="24"/>
        <end position="169"/>
    </location>
</feature>
<organism evidence="2 3">
    <name type="scientific">Anoxybacteroides rupiense</name>
    <dbReference type="NCBI Taxonomy" id="311460"/>
    <lineage>
        <taxon>Bacteria</taxon>
        <taxon>Bacillati</taxon>
        <taxon>Bacillota</taxon>
        <taxon>Bacilli</taxon>
        <taxon>Bacillales</taxon>
        <taxon>Anoxybacillaceae</taxon>
        <taxon>Anoxybacteroides</taxon>
    </lineage>
</organism>
<evidence type="ECO:0000313" key="2">
    <source>
        <dbReference type="EMBL" id="MDE8565526.1"/>
    </source>
</evidence>
<keyword evidence="3" id="KW-1185">Reference proteome</keyword>
<name>A0ABT5WBQ0_9BACL</name>
<dbReference type="EMBL" id="JAQOTG010000025">
    <property type="protein sequence ID" value="MDE8565526.1"/>
    <property type="molecule type" value="Genomic_DNA"/>
</dbReference>
<sequence length="169" mass="18636">MKNKYLSIFVLAFLFLILSPAFASASTHNNKSHDYEVHVVYYASGGILVPFTVGTDITMNITVSYPGKIITYEDIYAYIVNGALFPFKCSLNVGTIKYYKDDSYWSTHSLPYVGSYIADPNNITGFRYGKPNTDLVDSSTYKAIGAVTYSSSSTTPMSFVVDTTEGVVD</sequence>
<keyword evidence="1" id="KW-0732">Signal</keyword>
<accession>A0ABT5WBQ0</accession>